<dbReference type="InterPro" id="IPR012348">
    <property type="entry name" value="RNR-like"/>
</dbReference>
<keyword evidence="3" id="KW-1185">Reference proteome</keyword>
<proteinExistence type="predicted"/>
<comment type="caution">
    <text evidence="2">The sequence shown here is derived from an EMBL/GenBank/DDBJ whole genome shotgun (WGS) entry which is preliminary data.</text>
</comment>
<sequence>MTTHNQFHGIADAVRTELASVTRLAHINTFHPGAFDWSEAGTADELNYVSTVAYGEAGHEKQAVAYLTKELAQLAEIERHVSAVMTMVMGELHDLRDPINVGHELHNALSCFASEEIQHANTFYRYVRALSGVEPRVDKALFDERFDVFRTDDHPYVKLVALCCSAYVGESVITVFEHRADALDPQRDRFFTRLLHTHGLDEARHVKIDHVAMKLVYPALTAHQQQRVRELLSQIEELNRRLAEAFQAATEQILAVDFTTGNPAAAVQLEMTKAFGSKVFAPDGTLHTVDEILDDELSAVITAFSGVGRVHAAGIPPLSPEVPALAGAGQ</sequence>
<organism evidence="2 3">
    <name type="scientific">Streptomyces gamaensis</name>
    <dbReference type="NCBI Taxonomy" id="1763542"/>
    <lineage>
        <taxon>Bacteria</taxon>
        <taxon>Bacillati</taxon>
        <taxon>Actinomycetota</taxon>
        <taxon>Actinomycetes</taxon>
        <taxon>Kitasatosporales</taxon>
        <taxon>Streptomycetaceae</taxon>
        <taxon>Streptomyces</taxon>
    </lineage>
</organism>
<dbReference type="RefSeq" id="WP_390318426.1">
    <property type="nucleotide sequence ID" value="NZ_JBHSPB010000013.1"/>
</dbReference>
<dbReference type="Gene3D" id="1.10.620.20">
    <property type="entry name" value="Ribonucleotide Reductase, subunit A"/>
    <property type="match status" value="1"/>
</dbReference>
<dbReference type="Proteomes" id="UP001596083">
    <property type="component" value="Unassembled WGS sequence"/>
</dbReference>
<keyword evidence="1" id="KW-0175">Coiled coil</keyword>
<name>A0ABW0Z5G8_9ACTN</name>
<dbReference type="SUPFAM" id="SSF47240">
    <property type="entry name" value="Ferritin-like"/>
    <property type="match status" value="1"/>
</dbReference>
<dbReference type="EMBL" id="JBHSPB010000013">
    <property type="protein sequence ID" value="MFC5722749.1"/>
    <property type="molecule type" value="Genomic_DNA"/>
</dbReference>
<evidence type="ECO:0000313" key="3">
    <source>
        <dbReference type="Proteomes" id="UP001596083"/>
    </source>
</evidence>
<protein>
    <submittedName>
        <fullName evidence="2">Uncharacterized protein</fullName>
    </submittedName>
</protein>
<accession>A0ABW0Z5G8</accession>
<dbReference type="InterPro" id="IPR009078">
    <property type="entry name" value="Ferritin-like_SF"/>
</dbReference>
<reference evidence="3" key="1">
    <citation type="journal article" date="2019" name="Int. J. Syst. Evol. Microbiol.">
        <title>The Global Catalogue of Microorganisms (GCM) 10K type strain sequencing project: providing services to taxonomists for standard genome sequencing and annotation.</title>
        <authorList>
            <consortium name="The Broad Institute Genomics Platform"/>
            <consortium name="The Broad Institute Genome Sequencing Center for Infectious Disease"/>
            <person name="Wu L."/>
            <person name="Ma J."/>
        </authorList>
    </citation>
    <scope>NUCLEOTIDE SEQUENCE [LARGE SCALE GENOMIC DNA]</scope>
    <source>
        <strain evidence="3">CGMCC 4.7304</strain>
    </source>
</reference>
<evidence type="ECO:0000313" key="2">
    <source>
        <dbReference type="EMBL" id="MFC5722749.1"/>
    </source>
</evidence>
<gene>
    <name evidence="2" type="ORF">ACFP1Z_21505</name>
</gene>
<feature type="coiled-coil region" evidence="1">
    <location>
        <begin position="221"/>
        <end position="252"/>
    </location>
</feature>
<evidence type="ECO:0000256" key="1">
    <source>
        <dbReference type="SAM" id="Coils"/>
    </source>
</evidence>